<name>A0A1M5C5Q3_9FLAO</name>
<evidence type="ECO:0000313" key="2">
    <source>
        <dbReference type="EMBL" id="SHF50069.1"/>
    </source>
</evidence>
<dbReference type="AlphaFoldDB" id="A0A1M5C5Q3"/>
<keyword evidence="3" id="KW-1185">Reference proteome</keyword>
<dbReference type="Proteomes" id="UP000184518">
    <property type="component" value="Unassembled WGS sequence"/>
</dbReference>
<reference evidence="3" key="1">
    <citation type="submission" date="2016-11" db="EMBL/GenBank/DDBJ databases">
        <authorList>
            <person name="Varghese N."/>
            <person name="Submissions S."/>
        </authorList>
    </citation>
    <scope>NUCLEOTIDE SEQUENCE [LARGE SCALE GENOMIC DNA]</scope>
    <source>
        <strain evidence="3">DSM 27619</strain>
    </source>
</reference>
<dbReference type="RefSeq" id="WP_072956947.1">
    <property type="nucleotide sequence ID" value="NZ_FQUT01000004.1"/>
</dbReference>
<organism evidence="2 3">
    <name type="scientific">Chryseobacterium arachidis</name>
    <dbReference type="NCBI Taxonomy" id="1416778"/>
    <lineage>
        <taxon>Bacteria</taxon>
        <taxon>Pseudomonadati</taxon>
        <taxon>Bacteroidota</taxon>
        <taxon>Flavobacteriia</taxon>
        <taxon>Flavobacteriales</taxon>
        <taxon>Weeksellaceae</taxon>
        <taxon>Chryseobacterium group</taxon>
        <taxon>Chryseobacterium</taxon>
    </lineage>
</organism>
<sequence length="169" mass="19889">MDEKQLNLIIEILKASVPIFSIIAVIIAAYLNAKFSRKQKMREELFSYKIKSYMKIAEKTHSIKSDYAEKLKNLKNEKQPVIDLTLQNDSERFFGEEYNANILFIEPKMDTEVRAISQKLLELLQPTFFSDTQQYKKESEIKFYKVIELCDDLIFLLQNEIGLYKISTK</sequence>
<proteinExistence type="predicted"/>
<feature type="transmembrane region" description="Helical" evidence="1">
    <location>
        <begin position="12"/>
        <end position="33"/>
    </location>
</feature>
<evidence type="ECO:0000256" key="1">
    <source>
        <dbReference type="SAM" id="Phobius"/>
    </source>
</evidence>
<gene>
    <name evidence="2" type="ORF">SAMN05443633_104413</name>
</gene>
<dbReference type="EMBL" id="FQUT01000004">
    <property type="protein sequence ID" value="SHF50069.1"/>
    <property type="molecule type" value="Genomic_DNA"/>
</dbReference>
<keyword evidence="1" id="KW-1133">Transmembrane helix</keyword>
<protein>
    <submittedName>
        <fullName evidence="2">Uncharacterized protein</fullName>
    </submittedName>
</protein>
<dbReference type="STRING" id="1416778.SAMN05443633_104413"/>
<keyword evidence="1" id="KW-0472">Membrane</keyword>
<evidence type="ECO:0000313" key="3">
    <source>
        <dbReference type="Proteomes" id="UP000184518"/>
    </source>
</evidence>
<dbReference type="OrthoDB" id="1252098at2"/>
<accession>A0A1M5C5Q3</accession>
<keyword evidence="1" id="KW-0812">Transmembrane</keyword>